<proteinExistence type="predicted"/>
<dbReference type="EMBL" id="JAQJAN010000004">
    <property type="protein sequence ID" value="KAJ5732564.1"/>
    <property type="molecule type" value="Genomic_DNA"/>
</dbReference>
<dbReference type="AlphaFoldDB" id="A0AAD6HQW4"/>
<evidence type="ECO:0000313" key="2">
    <source>
        <dbReference type="Proteomes" id="UP001215712"/>
    </source>
</evidence>
<gene>
    <name evidence="1" type="ORF">N7493_004045</name>
</gene>
<accession>A0AAD6HQW4</accession>
<reference evidence="1" key="2">
    <citation type="submission" date="2023-01" db="EMBL/GenBank/DDBJ databases">
        <authorList>
            <person name="Petersen C."/>
        </authorList>
    </citation>
    <scope>NUCLEOTIDE SEQUENCE</scope>
    <source>
        <strain evidence="1">IBT 17514</strain>
    </source>
</reference>
<protein>
    <submittedName>
        <fullName evidence="1">Uncharacterized protein</fullName>
    </submittedName>
</protein>
<reference evidence="1" key="1">
    <citation type="journal article" date="2023" name="IMA Fungus">
        <title>Comparative genomic study of the Penicillium genus elucidates a diverse pangenome and 15 lateral gene transfer events.</title>
        <authorList>
            <person name="Petersen C."/>
            <person name="Sorensen T."/>
            <person name="Nielsen M.R."/>
            <person name="Sondergaard T.E."/>
            <person name="Sorensen J.L."/>
            <person name="Fitzpatrick D.A."/>
            <person name="Frisvad J.C."/>
            <person name="Nielsen K.L."/>
        </authorList>
    </citation>
    <scope>NUCLEOTIDE SEQUENCE</scope>
    <source>
        <strain evidence="1">IBT 17514</strain>
    </source>
</reference>
<name>A0AAD6HQW4_9EURO</name>
<organism evidence="1 2">
    <name type="scientific">Penicillium malachiteum</name>
    <dbReference type="NCBI Taxonomy" id="1324776"/>
    <lineage>
        <taxon>Eukaryota</taxon>
        <taxon>Fungi</taxon>
        <taxon>Dikarya</taxon>
        <taxon>Ascomycota</taxon>
        <taxon>Pezizomycotina</taxon>
        <taxon>Eurotiomycetes</taxon>
        <taxon>Eurotiomycetidae</taxon>
        <taxon>Eurotiales</taxon>
        <taxon>Aspergillaceae</taxon>
        <taxon>Penicillium</taxon>
    </lineage>
</organism>
<dbReference type="Proteomes" id="UP001215712">
    <property type="component" value="Unassembled WGS sequence"/>
</dbReference>
<comment type="caution">
    <text evidence="1">The sequence shown here is derived from an EMBL/GenBank/DDBJ whole genome shotgun (WGS) entry which is preliminary data.</text>
</comment>
<evidence type="ECO:0000313" key="1">
    <source>
        <dbReference type="EMBL" id="KAJ5732564.1"/>
    </source>
</evidence>
<keyword evidence="2" id="KW-1185">Reference proteome</keyword>
<sequence>MAEPETESSVAGYGEDKERFLEALPPPTKRYIYDSQKLDKILDFERSMQFDKLKNLNPSLSHSDYIIFLISPSSFGHEFEAGYESHRIKYFYNMPTPLHVKIAQVIDDEIKKELRSMVLDKNSLHGLTRP</sequence>